<reference evidence="1" key="1">
    <citation type="submission" date="2021-11" db="EMBL/GenBank/DDBJ databases">
        <title>Study of the species diversity of bacterial strains isolated from a unique natural object - Shulgan-Tash cave (Bashkiria).</title>
        <authorList>
            <person name="Sazanova A.L."/>
            <person name="Chirak E.R."/>
            <person name="Safronova V.I."/>
        </authorList>
    </citation>
    <scope>NUCLEOTIDE SEQUENCE</scope>
    <source>
        <strain evidence="1">P1</strain>
    </source>
</reference>
<dbReference type="Proteomes" id="UP001059663">
    <property type="component" value="Chromosome"/>
</dbReference>
<evidence type="ECO:0000313" key="2">
    <source>
        <dbReference type="Proteomes" id="UP001059663"/>
    </source>
</evidence>
<dbReference type="EMBL" id="CP087977">
    <property type="protein sequence ID" value="UUZ44069.1"/>
    <property type="molecule type" value="Genomic_DNA"/>
</dbReference>
<protein>
    <submittedName>
        <fullName evidence="1">Uncharacterized protein</fullName>
    </submittedName>
</protein>
<proteinExistence type="predicted"/>
<gene>
    <name evidence="1" type="ORF">LP422_15765</name>
</gene>
<evidence type="ECO:0000313" key="1">
    <source>
        <dbReference type="EMBL" id="UUZ44069.1"/>
    </source>
</evidence>
<organism evidence="1 2">
    <name type="scientific">Janibacter limosus</name>
    <dbReference type="NCBI Taxonomy" id="53458"/>
    <lineage>
        <taxon>Bacteria</taxon>
        <taxon>Bacillati</taxon>
        <taxon>Actinomycetota</taxon>
        <taxon>Actinomycetes</taxon>
        <taxon>Micrococcales</taxon>
        <taxon>Intrasporangiaceae</taxon>
        <taxon>Janibacter</taxon>
    </lineage>
</organism>
<accession>A0AC61U230</accession>
<sequence>MAMRAAAATPREDGEGATSTRGQSGDRAARHLVAALVAALGAGPDEGRLGQGLGGDVVPEGHQCRPDELVVIEVPRRVVVMVSHRGPPCR</sequence>
<name>A0AC61U230_9MICO</name>